<keyword evidence="3" id="KW-1185">Reference proteome</keyword>
<evidence type="ECO:0000313" key="2">
    <source>
        <dbReference type="EMBL" id="PQJ11499.1"/>
    </source>
</evidence>
<reference evidence="2 3" key="1">
    <citation type="submission" date="2018-01" db="EMBL/GenBank/DDBJ databases">
        <title>A novel member of the phylum Bacteroidetes isolated from glacier ice.</title>
        <authorList>
            <person name="Liu Q."/>
            <person name="Xin Y.-H."/>
        </authorList>
    </citation>
    <scope>NUCLEOTIDE SEQUENCE [LARGE SCALE GENOMIC DNA]</scope>
    <source>
        <strain evidence="2 3">RB1R16</strain>
    </source>
</reference>
<dbReference type="NCBIfam" id="TIGR04183">
    <property type="entry name" value="Por_Secre_tail"/>
    <property type="match status" value="1"/>
</dbReference>
<sequence length="300" mass="32880">MRGTASLVETVLFLLKNLNPYLYRTGMNKIYIILFLLLAFGPCDAQPANGSVAPDFTFTDINGVSRHLYSYLDSGKYVALDISATWCHPCWDYHTTGTPDSLYTLHDMPGDNTWRVFFIEGDGSTNSADLNGTGTSTQGDWVTGSNYPIIDPPTGVALSDFLSGYNINFFPTLLIICPNRQVYQDTLNTGAKPMVATWEYAADKCGTLGVSNERQATAMSVYPNPVADNATIHCWLKNAADVRITVANIMGQVVLEESYGPLAVGDHALDCNTSMLTSGLYFFTVYENNIGRARVKVVVE</sequence>
<proteinExistence type="predicted"/>
<dbReference type="Pfam" id="PF18962">
    <property type="entry name" value="Por_Secre_tail"/>
    <property type="match status" value="1"/>
</dbReference>
<protein>
    <recommendedName>
        <fullName evidence="1">Thioredoxin domain-containing protein</fullName>
    </recommendedName>
</protein>
<dbReference type="AlphaFoldDB" id="A0A2S7SX44"/>
<feature type="domain" description="Thioredoxin" evidence="1">
    <location>
        <begin position="47"/>
        <end position="207"/>
    </location>
</feature>
<dbReference type="SUPFAM" id="SSF52833">
    <property type="entry name" value="Thioredoxin-like"/>
    <property type="match status" value="1"/>
</dbReference>
<organism evidence="2 3">
    <name type="scientific">Flavipsychrobacter stenotrophus</name>
    <dbReference type="NCBI Taxonomy" id="2077091"/>
    <lineage>
        <taxon>Bacteria</taxon>
        <taxon>Pseudomonadati</taxon>
        <taxon>Bacteroidota</taxon>
        <taxon>Chitinophagia</taxon>
        <taxon>Chitinophagales</taxon>
        <taxon>Chitinophagaceae</taxon>
        <taxon>Flavipsychrobacter</taxon>
    </lineage>
</organism>
<gene>
    <name evidence="2" type="ORF">CJD36_006770</name>
</gene>
<dbReference type="InterPro" id="IPR026444">
    <property type="entry name" value="Secre_tail"/>
</dbReference>
<dbReference type="InterPro" id="IPR036249">
    <property type="entry name" value="Thioredoxin-like_sf"/>
</dbReference>
<name>A0A2S7SX44_9BACT</name>
<dbReference type="Proteomes" id="UP000239872">
    <property type="component" value="Unassembled WGS sequence"/>
</dbReference>
<comment type="caution">
    <text evidence="2">The sequence shown here is derived from an EMBL/GenBank/DDBJ whole genome shotgun (WGS) entry which is preliminary data.</text>
</comment>
<dbReference type="InterPro" id="IPR013766">
    <property type="entry name" value="Thioredoxin_domain"/>
</dbReference>
<dbReference type="EMBL" id="PPSL01000002">
    <property type="protein sequence ID" value="PQJ11499.1"/>
    <property type="molecule type" value="Genomic_DNA"/>
</dbReference>
<dbReference type="PROSITE" id="PS51352">
    <property type="entry name" value="THIOREDOXIN_2"/>
    <property type="match status" value="1"/>
</dbReference>
<accession>A0A2S7SX44</accession>
<evidence type="ECO:0000313" key="3">
    <source>
        <dbReference type="Proteomes" id="UP000239872"/>
    </source>
</evidence>
<dbReference type="Gene3D" id="3.40.30.10">
    <property type="entry name" value="Glutaredoxin"/>
    <property type="match status" value="1"/>
</dbReference>
<evidence type="ECO:0000259" key="1">
    <source>
        <dbReference type="PROSITE" id="PS51352"/>
    </source>
</evidence>